<protein>
    <submittedName>
        <fullName evidence="1">Uncharacterized protein</fullName>
    </submittedName>
</protein>
<accession>A0A815SLQ6</accession>
<evidence type="ECO:0000313" key="2">
    <source>
        <dbReference type="Proteomes" id="UP000663855"/>
    </source>
</evidence>
<organism evidence="1 2">
    <name type="scientific">Rotaria magnacalcarata</name>
    <dbReference type="NCBI Taxonomy" id="392030"/>
    <lineage>
        <taxon>Eukaryota</taxon>
        <taxon>Metazoa</taxon>
        <taxon>Spiralia</taxon>
        <taxon>Gnathifera</taxon>
        <taxon>Rotifera</taxon>
        <taxon>Eurotatoria</taxon>
        <taxon>Bdelloidea</taxon>
        <taxon>Philodinida</taxon>
        <taxon>Philodinidae</taxon>
        <taxon>Rotaria</taxon>
    </lineage>
</organism>
<dbReference type="Proteomes" id="UP000663855">
    <property type="component" value="Unassembled WGS sequence"/>
</dbReference>
<comment type="caution">
    <text evidence="1">The sequence shown here is derived from an EMBL/GenBank/DDBJ whole genome shotgun (WGS) entry which is preliminary data.</text>
</comment>
<sequence>MYSSVIFYIDIKFLFQFILDYCLMYGCSACSSPDLLTNENIRNAENIGVTDADMKELENLLPCVQRTITDHELHLKKLCRQLLQYPCGIISTLFLMKKNDRVAANLLVKGCLLLFTDDLFEVHIQLDPEGYIKYIPNIIDLVFISRLLHYKVDPSLYFQTLIFQKSGNLIYLAMAGSS</sequence>
<dbReference type="EMBL" id="CAJNOV010012545">
    <property type="protein sequence ID" value="CAF1490522.1"/>
    <property type="molecule type" value="Genomic_DNA"/>
</dbReference>
<reference evidence="1" key="1">
    <citation type="submission" date="2021-02" db="EMBL/GenBank/DDBJ databases">
        <authorList>
            <person name="Nowell W R."/>
        </authorList>
    </citation>
    <scope>NUCLEOTIDE SEQUENCE</scope>
</reference>
<evidence type="ECO:0000313" key="1">
    <source>
        <dbReference type="EMBL" id="CAF1490522.1"/>
    </source>
</evidence>
<dbReference type="AlphaFoldDB" id="A0A815SLQ6"/>
<name>A0A815SLQ6_9BILA</name>
<proteinExistence type="predicted"/>
<gene>
    <name evidence="1" type="ORF">CJN711_LOCUS26683</name>
</gene>